<organism evidence="2 3">
    <name type="scientific">Amphibacillus marinus</name>
    <dbReference type="NCBI Taxonomy" id="872970"/>
    <lineage>
        <taxon>Bacteria</taxon>
        <taxon>Bacillati</taxon>
        <taxon>Bacillota</taxon>
        <taxon>Bacilli</taxon>
        <taxon>Bacillales</taxon>
        <taxon>Bacillaceae</taxon>
        <taxon>Amphibacillus</taxon>
    </lineage>
</organism>
<evidence type="ECO:0000313" key="3">
    <source>
        <dbReference type="Proteomes" id="UP000199300"/>
    </source>
</evidence>
<protein>
    <submittedName>
        <fullName evidence="2">Uncharacterized protein</fullName>
    </submittedName>
</protein>
<evidence type="ECO:0000256" key="1">
    <source>
        <dbReference type="SAM" id="SignalP"/>
    </source>
</evidence>
<keyword evidence="3" id="KW-1185">Reference proteome</keyword>
<reference evidence="2 3" key="1">
    <citation type="submission" date="2016-10" db="EMBL/GenBank/DDBJ databases">
        <authorList>
            <person name="de Groot N.N."/>
        </authorList>
    </citation>
    <scope>NUCLEOTIDE SEQUENCE [LARGE SCALE GENOMIC DNA]</scope>
    <source>
        <strain evidence="2 3">CGMCC 1.10434</strain>
    </source>
</reference>
<sequence length="95" mass="10679">MRKLKALILFICLPMFFLMACQQNDLFPNTTITAIIIQDWDTAEAISNITNAEHISDLVEALEAANYTATADLDIPKPDYRLLFLTNGSIVREFG</sequence>
<feature type="chain" id="PRO_5038872535" evidence="1">
    <location>
        <begin position="21"/>
        <end position="95"/>
    </location>
</feature>
<evidence type="ECO:0000313" key="2">
    <source>
        <dbReference type="EMBL" id="SEN99472.1"/>
    </source>
</evidence>
<name>A0A1H8L2S6_9BACI</name>
<gene>
    <name evidence="2" type="ORF">SAMN04488134_10362</name>
</gene>
<accession>A0A1H8L2S6</accession>
<keyword evidence="1" id="KW-0732">Signal</keyword>
<dbReference type="Proteomes" id="UP000199300">
    <property type="component" value="Unassembled WGS sequence"/>
</dbReference>
<dbReference type="OrthoDB" id="2166455at2"/>
<proteinExistence type="predicted"/>
<dbReference type="EMBL" id="FODJ01000003">
    <property type="protein sequence ID" value="SEN99472.1"/>
    <property type="molecule type" value="Genomic_DNA"/>
</dbReference>
<dbReference type="PROSITE" id="PS51257">
    <property type="entry name" value="PROKAR_LIPOPROTEIN"/>
    <property type="match status" value="1"/>
</dbReference>
<dbReference type="RefSeq" id="WP_091495820.1">
    <property type="nucleotide sequence ID" value="NZ_FODJ01000003.1"/>
</dbReference>
<feature type="signal peptide" evidence="1">
    <location>
        <begin position="1"/>
        <end position="20"/>
    </location>
</feature>
<dbReference type="AlphaFoldDB" id="A0A1H8L2S6"/>